<dbReference type="EMBL" id="CBXF010000002">
    <property type="protein sequence ID" value="CDL80973.1"/>
    <property type="molecule type" value="Genomic_DNA"/>
</dbReference>
<evidence type="ECO:0000256" key="2">
    <source>
        <dbReference type="SAM" id="MobiDB-lite"/>
    </source>
</evidence>
<feature type="region of interest" description="Disordered" evidence="2">
    <location>
        <begin position="797"/>
        <end position="818"/>
    </location>
</feature>
<feature type="region of interest" description="Disordered" evidence="2">
    <location>
        <begin position="565"/>
        <end position="594"/>
    </location>
</feature>
<keyword evidence="3" id="KW-0812">Transmembrane</keyword>
<feature type="compositionally biased region" description="Basic and acidic residues" evidence="2">
    <location>
        <begin position="569"/>
        <end position="584"/>
    </location>
</feature>
<sequence>MADSLGFRLSLDSKEFEIKIDNAGRLLNRLSNQGTKASTGVKRLEGGFRGFNRTLSDTITTIGMASFAIGTLKTALFDWQKTILDSAGKLERLQVMLQGLATSSDKAAESMRDFNFIIDKAKNAPFSIESISDSFVKLKSAGIDPTKGSLDAMVDSVARFGGDSELLKRATIAIQQMSGKGVISMEELRQQLGEAIPTAMQSMATSMNLSMGELTKAISSGQVEATTAIKGMLNIMEISYRGSAQRMMSTYSGLVSQMQTNAALMAKSIGDAGYMDAVKDALKDINRLLMSDAASYYGKQFGEMVTGFIDVAREMLTWVVNNQSALTSLLKILLLIGGTKIFLSFLKTTIGSITSFNRAIATTITGGGGGLISFGRHISTVAERSQRMGGSLNVATVAIGQMAYAWRSLNMAMKANIIIAAITTVIEIVAALAWWFGQAEQKAIDATEAARNMPSMVTDEQLALLKAKLKEQKEVLDRSNKELNDALEHREQIYNNKKSGLIVTDSVIEGVEKKYTDALKKQQDSQKDYDNNQDLIRASELARAKEHMRKKLELVMEENQKAANIRQADYQKKRSDIEKQRDADLQTNKDSTERQAEIRKKAAEDLGAAYDEEVEAQRLGLVKVRDVIGKQQEEINKKIADRTAELGDAVAAKNDVFLQKLISQKEEIGKHYYDIANQIGNLAQMVKDGKELMFNGWKGLDGNFNDGANDALEKRLSTIRKNNERLSLGDRINSGEKVATIDGRIAKGEKEAEANFQIIEALVGKKIAVDNLSEAYAKLSVAEKKEIDVALANARIQDEADRRKSSHQGESKEAKAKRLAEKMAEENKKILDQAESVAEKVGFGSTEVIKYKQSIDALTKSLSKLGSSKPEDGILSQEQIDKAKAQLAEITAGADDYQKALTKDSADQLISKWAGFANTVKGNMTQSVAEMRSEFEKNHQEADEYFAKIIKANENNIEISKYLKAEQAKFHVGKEEAMVRMTETATARMAYDYQNLGKLIDENMKNIFDNLEDKLMEFLDTGKFNIADFGNFIFKELQRSFIRSMVISPMINGLGLGAGGDTGESLISKIGGAVGSIGSMFGGSSAKEGDDGIAKSTQALGKAATETTGALKTMQSDGIFSTIAGYAQQLWAMITGTTATQTKSAADISATTTVTSFSVALGLARSAVISFIASLTASSSASTAGSIVSMAGTIGSTVAAGYGGGASAGVGAAGSAANTGAMGMSTSWQSYTSTFAKGGIMGSLGEIPLKAYSKGGIATSPQLALFGEGSHNEAYVPLPDGRRIPVNMNIAGDDIGAGSDKNVVISISVVNQGGDKEEKSNSSNESAWNETAQKIKSIVLETMTEEKRPGGMLTE</sequence>
<keyword evidence="1" id="KW-0175">Coiled coil</keyword>
<dbReference type="Proteomes" id="UP000019202">
    <property type="component" value="Unassembled WGS sequence"/>
</dbReference>
<feature type="domain" description="Bacteriophage tail tape measure C-terminal" evidence="4">
    <location>
        <begin position="987"/>
        <end position="1049"/>
    </location>
</feature>
<dbReference type="InterPro" id="IPR013491">
    <property type="entry name" value="Tape_meas_N"/>
</dbReference>
<evidence type="ECO:0000256" key="1">
    <source>
        <dbReference type="SAM" id="Coils"/>
    </source>
</evidence>
<reference evidence="6" key="1">
    <citation type="submission" date="2013-11" db="EMBL/GenBank/DDBJ databases">
        <title>Draft genome sequence and annotation of the entomopathogenic bacteria, Xenorhabdus cabanillasi strain JM26 and Xenorhabdus szentirmai strain DSM 16338.</title>
        <authorList>
            <person name="Gualtieri M."/>
            <person name="Ogier J.C."/>
            <person name="Pages S."/>
            <person name="Givaudan A."/>
            <person name="Gaudriault S."/>
        </authorList>
    </citation>
    <scope>NUCLEOTIDE SEQUENCE [LARGE SCALE GENOMIC DNA]</scope>
    <source>
        <strain evidence="6">DSM 16338</strain>
    </source>
</reference>
<dbReference type="Pfam" id="PF20155">
    <property type="entry name" value="TMP_3"/>
    <property type="match status" value="1"/>
</dbReference>
<dbReference type="PANTHER" id="PTHR38812:SF2">
    <property type="entry name" value="MU-LIKE PROPHAGE FLUMU PROTEIN GP42"/>
    <property type="match status" value="1"/>
</dbReference>
<dbReference type="RefSeq" id="WP_038234191.1">
    <property type="nucleotide sequence ID" value="NZ_CAWLWS010000002.1"/>
</dbReference>
<feature type="transmembrane region" description="Helical" evidence="3">
    <location>
        <begin position="325"/>
        <end position="346"/>
    </location>
</feature>
<evidence type="ECO:0000256" key="3">
    <source>
        <dbReference type="SAM" id="Phobius"/>
    </source>
</evidence>
<dbReference type="Pfam" id="PF09718">
    <property type="entry name" value="Tape_meas_lam_C"/>
    <property type="match status" value="1"/>
</dbReference>
<dbReference type="InterPro" id="IPR006431">
    <property type="entry name" value="Phage_tape_meas_C"/>
</dbReference>
<keyword evidence="7" id="KW-1185">Reference proteome</keyword>
<dbReference type="NCBIfam" id="TIGR02675">
    <property type="entry name" value="tape_meas_nterm"/>
    <property type="match status" value="1"/>
</dbReference>
<keyword evidence="3" id="KW-1133">Transmembrane helix</keyword>
<protein>
    <submittedName>
        <fullName evidence="6">Membrane protein</fullName>
    </submittedName>
</protein>
<organism evidence="6 7">
    <name type="scientific">Xenorhabdus szentirmaii DSM 16338</name>
    <dbReference type="NCBI Taxonomy" id="1427518"/>
    <lineage>
        <taxon>Bacteria</taxon>
        <taxon>Pseudomonadati</taxon>
        <taxon>Pseudomonadota</taxon>
        <taxon>Gammaproteobacteria</taxon>
        <taxon>Enterobacterales</taxon>
        <taxon>Morganellaceae</taxon>
        <taxon>Xenorhabdus</taxon>
    </lineage>
</organism>
<proteinExistence type="predicted"/>
<comment type="caution">
    <text evidence="6">The sequence shown here is derived from an EMBL/GenBank/DDBJ whole genome shotgun (WGS) entry which is preliminary data.</text>
</comment>
<dbReference type="InterPro" id="IPR053058">
    <property type="entry name" value="Mulikevirus_tape_measure"/>
</dbReference>
<feature type="domain" description="Tape measure protein N-terminal" evidence="5">
    <location>
        <begin position="82"/>
        <end position="270"/>
    </location>
</feature>
<dbReference type="OrthoDB" id="7063692at2"/>
<keyword evidence="3" id="KW-0472">Membrane</keyword>
<dbReference type="PANTHER" id="PTHR38812">
    <property type="entry name" value="MU-LIKE PROPHAGE FLUMU PROTEIN GP42"/>
    <property type="match status" value="1"/>
</dbReference>
<evidence type="ECO:0000313" key="6">
    <source>
        <dbReference type="EMBL" id="CDL80973.1"/>
    </source>
</evidence>
<name>W1IT36_9GAMM</name>
<feature type="coiled-coil region" evidence="1">
    <location>
        <begin position="462"/>
        <end position="496"/>
    </location>
</feature>
<evidence type="ECO:0000259" key="5">
    <source>
        <dbReference type="Pfam" id="PF20155"/>
    </source>
</evidence>
<evidence type="ECO:0000313" key="7">
    <source>
        <dbReference type="Proteomes" id="UP000019202"/>
    </source>
</evidence>
<evidence type="ECO:0000259" key="4">
    <source>
        <dbReference type="Pfam" id="PF09718"/>
    </source>
</evidence>
<gene>
    <name evidence="6" type="ORF">XSR1_100024</name>
</gene>
<accession>W1IT36</accession>
<feature type="transmembrane region" description="Helical" evidence="3">
    <location>
        <begin position="417"/>
        <end position="437"/>
    </location>
</feature>
<dbReference type="STRING" id="1427518.XSR1_100024"/>